<gene>
    <name evidence="1" type="ORF">K431DRAFT_69036</name>
</gene>
<dbReference type="AlphaFoldDB" id="A0A9P4UMT3"/>
<accession>A0A9P4UMT3</accession>
<proteinExistence type="predicted"/>
<reference evidence="1" key="1">
    <citation type="journal article" date="2020" name="Stud. Mycol.">
        <title>101 Dothideomycetes genomes: a test case for predicting lifestyles and emergence of pathogens.</title>
        <authorList>
            <person name="Haridas S."/>
            <person name="Albert R."/>
            <person name="Binder M."/>
            <person name="Bloem J."/>
            <person name="Labutti K."/>
            <person name="Salamov A."/>
            <person name="Andreopoulos B."/>
            <person name="Baker S."/>
            <person name="Barry K."/>
            <person name="Bills G."/>
            <person name="Bluhm B."/>
            <person name="Cannon C."/>
            <person name="Castanera R."/>
            <person name="Culley D."/>
            <person name="Daum C."/>
            <person name="Ezra D."/>
            <person name="Gonzalez J."/>
            <person name="Henrissat B."/>
            <person name="Kuo A."/>
            <person name="Liang C."/>
            <person name="Lipzen A."/>
            <person name="Lutzoni F."/>
            <person name="Magnuson J."/>
            <person name="Mondo S."/>
            <person name="Nolan M."/>
            <person name="Ohm R."/>
            <person name="Pangilinan J."/>
            <person name="Park H.-J."/>
            <person name="Ramirez L."/>
            <person name="Alfaro M."/>
            <person name="Sun H."/>
            <person name="Tritt A."/>
            <person name="Yoshinaga Y."/>
            <person name="Zwiers L.-H."/>
            <person name="Turgeon B."/>
            <person name="Goodwin S."/>
            <person name="Spatafora J."/>
            <person name="Crous P."/>
            <person name="Grigoriev I."/>
        </authorList>
    </citation>
    <scope>NUCLEOTIDE SEQUENCE</scope>
    <source>
        <strain evidence="1">CBS 116435</strain>
    </source>
</reference>
<keyword evidence="2" id="KW-1185">Reference proteome</keyword>
<dbReference type="Proteomes" id="UP000799441">
    <property type="component" value="Unassembled WGS sequence"/>
</dbReference>
<evidence type="ECO:0000313" key="2">
    <source>
        <dbReference type="Proteomes" id="UP000799441"/>
    </source>
</evidence>
<evidence type="ECO:0000313" key="1">
    <source>
        <dbReference type="EMBL" id="KAF2721602.1"/>
    </source>
</evidence>
<sequence>MTTTASGVLSSVTRQAFETREGRQSPQLRGGFISLLTKRFAPARICARSGSTLYHTGLLWFLYASLTAKLPVQSRDPHPFRTSFAGHENC</sequence>
<dbReference type="EMBL" id="MU003789">
    <property type="protein sequence ID" value="KAF2721602.1"/>
    <property type="molecule type" value="Genomic_DNA"/>
</dbReference>
<name>A0A9P4UMT3_9PEZI</name>
<comment type="caution">
    <text evidence="1">The sequence shown here is derived from an EMBL/GenBank/DDBJ whole genome shotgun (WGS) entry which is preliminary data.</text>
</comment>
<protein>
    <submittedName>
        <fullName evidence="1">Uncharacterized protein</fullName>
    </submittedName>
</protein>
<organism evidence="1 2">
    <name type="scientific">Polychaeton citri CBS 116435</name>
    <dbReference type="NCBI Taxonomy" id="1314669"/>
    <lineage>
        <taxon>Eukaryota</taxon>
        <taxon>Fungi</taxon>
        <taxon>Dikarya</taxon>
        <taxon>Ascomycota</taxon>
        <taxon>Pezizomycotina</taxon>
        <taxon>Dothideomycetes</taxon>
        <taxon>Dothideomycetidae</taxon>
        <taxon>Capnodiales</taxon>
        <taxon>Capnodiaceae</taxon>
        <taxon>Polychaeton</taxon>
    </lineage>
</organism>